<keyword evidence="3" id="KW-1185">Reference proteome</keyword>
<evidence type="ECO:0000313" key="2">
    <source>
        <dbReference type="EMBL" id="MFD0761804.1"/>
    </source>
</evidence>
<keyword evidence="1" id="KW-0812">Transmembrane</keyword>
<comment type="caution">
    <text evidence="2">The sequence shown here is derived from an EMBL/GenBank/DDBJ whole genome shotgun (WGS) entry which is preliminary data.</text>
</comment>
<keyword evidence="1" id="KW-0472">Membrane</keyword>
<keyword evidence="1" id="KW-1133">Transmembrane helix</keyword>
<sequence length="70" mass="7884">MKKILLTILLFFTIQIMSPQCAMCKAVVESGNASEAEGLNSGILYLMVFPYLLVGVLLYFIIKNKRKNKI</sequence>
<dbReference type="EMBL" id="JBHTIC010000006">
    <property type="protein sequence ID" value="MFD0761804.1"/>
    <property type="molecule type" value="Genomic_DNA"/>
</dbReference>
<proteinExistence type="predicted"/>
<organism evidence="2 3">
    <name type="scientific">Lutibacter aestuarii</name>
    <dbReference type="NCBI Taxonomy" id="861111"/>
    <lineage>
        <taxon>Bacteria</taxon>
        <taxon>Pseudomonadati</taxon>
        <taxon>Bacteroidota</taxon>
        <taxon>Flavobacteriia</taxon>
        <taxon>Flavobacteriales</taxon>
        <taxon>Flavobacteriaceae</taxon>
        <taxon>Lutibacter</taxon>
    </lineage>
</organism>
<feature type="transmembrane region" description="Helical" evidence="1">
    <location>
        <begin position="43"/>
        <end position="62"/>
    </location>
</feature>
<reference evidence="3" key="1">
    <citation type="journal article" date="2019" name="Int. J. Syst. Evol. Microbiol.">
        <title>The Global Catalogue of Microorganisms (GCM) 10K type strain sequencing project: providing services to taxonomists for standard genome sequencing and annotation.</title>
        <authorList>
            <consortium name="The Broad Institute Genomics Platform"/>
            <consortium name="The Broad Institute Genome Sequencing Center for Infectious Disease"/>
            <person name="Wu L."/>
            <person name="Ma J."/>
        </authorList>
    </citation>
    <scope>NUCLEOTIDE SEQUENCE [LARGE SCALE GENOMIC DNA]</scope>
    <source>
        <strain evidence="3">CCUG 60022</strain>
    </source>
</reference>
<dbReference type="RefSeq" id="WP_298265418.1">
    <property type="nucleotide sequence ID" value="NZ_JBHTIC010000006.1"/>
</dbReference>
<name>A0ABW2ZAB9_9FLAO</name>
<dbReference type="Proteomes" id="UP001597032">
    <property type="component" value="Unassembled WGS sequence"/>
</dbReference>
<gene>
    <name evidence="2" type="ORF">ACFQZW_06885</name>
</gene>
<evidence type="ECO:0000313" key="3">
    <source>
        <dbReference type="Proteomes" id="UP001597032"/>
    </source>
</evidence>
<evidence type="ECO:0000256" key="1">
    <source>
        <dbReference type="SAM" id="Phobius"/>
    </source>
</evidence>
<protein>
    <submittedName>
        <fullName evidence="2">Uncharacterized protein</fullName>
    </submittedName>
</protein>
<accession>A0ABW2ZAB9</accession>